<keyword evidence="3" id="KW-1185">Reference proteome</keyword>
<evidence type="ECO:0000256" key="1">
    <source>
        <dbReference type="SAM" id="MobiDB-lite"/>
    </source>
</evidence>
<evidence type="ECO:0000313" key="3">
    <source>
        <dbReference type="Proteomes" id="UP000002630"/>
    </source>
</evidence>
<organism evidence="2 3">
    <name type="scientific">Ectocarpus siliculosus</name>
    <name type="common">Brown alga</name>
    <name type="synonym">Conferva siliculosa</name>
    <dbReference type="NCBI Taxonomy" id="2880"/>
    <lineage>
        <taxon>Eukaryota</taxon>
        <taxon>Sar</taxon>
        <taxon>Stramenopiles</taxon>
        <taxon>Ochrophyta</taxon>
        <taxon>PX clade</taxon>
        <taxon>Phaeophyceae</taxon>
        <taxon>Ectocarpales</taxon>
        <taxon>Ectocarpaceae</taxon>
        <taxon>Ectocarpus</taxon>
    </lineage>
</organism>
<dbReference type="eggNOG" id="ENOG502S2EN">
    <property type="taxonomic scope" value="Eukaryota"/>
</dbReference>
<feature type="region of interest" description="Disordered" evidence="1">
    <location>
        <begin position="47"/>
        <end position="70"/>
    </location>
</feature>
<dbReference type="InParanoid" id="D7G793"/>
<keyword evidence="2" id="KW-0560">Oxidoreductase</keyword>
<dbReference type="EC" id="1.1.1.17" evidence="2"/>
<gene>
    <name evidence="2" type="primary">MPDH3</name>
    <name evidence="2" type="ORF">Esi_0080_0017</name>
</gene>
<dbReference type="EMBL" id="FN649753">
    <property type="protein sequence ID" value="CBJ27644.1"/>
    <property type="molecule type" value="Genomic_DNA"/>
</dbReference>
<reference evidence="2 3" key="1">
    <citation type="journal article" date="2010" name="Nature">
        <title>The Ectocarpus genome and the independent evolution of multicellularity in brown algae.</title>
        <authorList>
            <person name="Cock J.M."/>
            <person name="Sterck L."/>
            <person name="Rouze P."/>
            <person name="Scornet D."/>
            <person name="Allen A.E."/>
            <person name="Amoutzias G."/>
            <person name="Anthouard V."/>
            <person name="Artiguenave F."/>
            <person name="Aury J.M."/>
            <person name="Badger J.H."/>
            <person name="Beszteri B."/>
            <person name="Billiau K."/>
            <person name="Bonnet E."/>
            <person name="Bothwell J.H."/>
            <person name="Bowler C."/>
            <person name="Boyen C."/>
            <person name="Brownlee C."/>
            <person name="Carrano C.J."/>
            <person name="Charrier B."/>
            <person name="Cho G.Y."/>
            <person name="Coelho S.M."/>
            <person name="Collen J."/>
            <person name="Corre E."/>
            <person name="Da Silva C."/>
            <person name="Delage L."/>
            <person name="Delaroque N."/>
            <person name="Dittami S.M."/>
            <person name="Doulbeau S."/>
            <person name="Elias M."/>
            <person name="Farnham G."/>
            <person name="Gachon C.M."/>
            <person name="Gschloessl B."/>
            <person name="Heesch S."/>
            <person name="Jabbari K."/>
            <person name="Jubin C."/>
            <person name="Kawai H."/>
            <person name="Kimura K."/>
            <person name="Kloareg B."/>
            <person name="Kupper F.C."/>
            <person name="Lang D."/>
            <person name="Le Bail A."/>
            <person name="Leblanc C."/>
            <person name="Lerouge P."/>
            <person name="Lohr M."/>
            <person name="Lopez P.J."/>
            <person name="Martens C."/>
            <person name="Maumus F."/>
            <person name="Michel G."/>
            <person name="Miranda-Saavedra D."/>
            <person name="Morales J."/>
            <person name="Moreau H."/>
            <person name="Motomura T."/>
            <person name="Nagasato C."/>
            <person name="Napoli C.A."/>
            <person name="Nelson D.R."/>
            <person name="Nyvall-Collen P."/>
            <person name="Peters A.F."/>
            <person name="Pommier C."/>
            <person name="Potin P."/>
            <person name="Poulain J."/>
            <person name="Quesneville H."/>
            <person name="Read B."/>
            <person name="Rensing S.A."/>
            <person name="Ritter A."/>
            <person name="Rousvoal S."/>
            <person name="Samanta M."/>
            <person name="Samson G."/>
            <person name="Schroeder D.C."/>
            <person name="Segurens B."/>
            <person name="Strittmatter M."/>
            <person name="Tonon T."/>
            <person name="Tregear J.W."/>
            <person name="Valentin K."/>
            <person name="von Dassow P."/>
            <person name="Yamagishi T."/>
            <person name="Van de Peer Y."/>
            <person name="Wincker P."/>
        </authorList>
    </citation>
    <scope>NUCLEOTIDE SEQUENCE [LARGE SCALE GENOMIC DNA]</scope>
    <source>
        <strain evidence="3">Ec32 / CCAP1310/4</strain>
    </source>
</reference>
<dbReference type="Proteomes" id="UP000002630">
    <property type="component" value="Linkage Group LG28"/>
</dbReference>
<dbReference type="BRENDA" id="1.1.1.17">
    <property type="organism ID" value="13181"/>
</dbReference>
<protein>
    <submittedName>
        <fullName evidence="2">Mannitol 1-phosphate dehydrogenase, partial</fullName>
        <ecNumber evidence="2">1.1.1.17</ecNumber>
    </submittedName>
</protein>
<feature type="region of interest" description="Disordered" evidence="1">
    <location>
        <begin position="1"/>
        <end position="22"/>
    </location>
</feature>
<sequence>MFSPSPRRHSAPPLPDPKQVYKADDTIVRESDIENCRTYDECDLSPETLGTPFGDKTGTETGTPTGAKEGYDRSRFHVHFGAGRLGLGLVVGAIAESKTPFGIVQRPKASWGGIISNGCGSQIEITVNGKPVVEDVTVISEGCDVEEYLKVGVAAMVVVGDRPTLTQLVKKATSFSCSLGAAMGIAMIPLLEQLEDMPPAERPVLYACEYDVNVEAEPNFEGALVLLQPPADKSLVPFAGDRVLIPSTEEEASYFYKRKFSIVNGMHTVLGFMTLREKAPGAKELREHDLLAYHTASPEIQEELWAWIVVRCLDLLDRFGVEMLKNAHSVETEEEVFEVLLDYGRQTLDRFSSVVDSTSRVLGGGLGNRLVTRLQPMAIFMGNNKFAGTGRPEERFLKHAGVDETFARQASTFVYACIVRISLDSSRKAH</sequence>
<evidence type="ECO:0000313" key="2">
    <source>
        <dbReference type="EMBL" id="CBJ27644.1"/>
    </source>
</evidence>
<dbReference type="OMA" id="EELWAWI"/>
<proteinExistence type="predicted"/>
<name>D7G793_ECTSI</name>
<feature type="compositionally biased region" description="Basic residues" evidence="1">
    <location>
        <begin position="1"/>
        <end position="10"/>
    </location>
</feature>
<dbReference type="AlphaFoldDB" id="D7G793"/>
<dbReference type="GO" id="GO:0008926">
    <property type="term" value="F:mannitol-1-phosphate 5-dehydrogenase activity"/>
    <property type="evidence" value="ECO:0007669"/>
    <property type="project" value="UniProtKB-EC"/>
</dbReference>
<dbReference type="OrthoDB" id="188715at2759"/>
<accession>D7G793</accession>
<dbReference type="EMBL" id="FN649036">
    <property type="protein sequence ID" value="CBJ27644.1"/>
    <property type="molecule type" value="Genomic_DNA"/>
</dbReference>